<reference evidence="2" key="1">
    <citation type="submission" date="2022-07" db="EMBL/GenBank/DDBJ databases">
        <title>Complete Genome Sequence of the Radioresistant Bacterium Deinococcus aetherius ST0316, Isolated from the Air Dust collected in Lower Stratosphere above Japan.</title>
        <authorList>
            <person name="Satoh K."/>
            <person name="Hagiwara K."/>
            <person name="Katsumata K."/>
            <person name="Kubo A."/>
            <person name="Yokobori S."/>
            <person name="Yamagishi A."/>
            <person name="Oono Y."/>
            <person name="Narumi I."/>
        </authorList>
    </citation>
    <scope>NUCLEOTIDE SEQUENCE</scope>
    <source>
        <strain evidence="2">ST0316</strain>
        <plasmid evidence="2">pDAETH-1</plasmid>
    </source>
</reference>
<keyword evidence="3" id="KW-1185">Reference proteome</keyword>
<dbReference type="RefSeq" id="WP_264777950.1">
    <property type="nucleotide sequence ID" value="NZ_AP026561.1"/>
</dbReference>
<evidence type="ECO:0000313" key="3">
    <source>
        <dbReference type="Proteomes" id="UP001064971"/>
    </source>
</evidence>
<sequence length="230" mass="25186">MTSEQLDVLRVSDPAQARALRGDIELLGRFLSPASPSDVAVTLGQPANLVHHHARKLMEFGLLREVRREGGKMFLQLVAREFRFPFALLPPLDGEGKDALVQALTSTFLRAYGRAWRQSHEGDEEIVGFGDRERPAPLPPLPTHPAQESHPPHLDALSLRLSRERYRSLVQAISALLDEAAAEGRQDLGGDRGEVCTVTLLASRGALQHDPAHFRGVSRDVSSFLGADPG</sequence>
<protein>
    <submittedName>
        <fullName evidence="2">Transcriptional regulator</fullName>
    </submittedName>
</protein>
<organism evidence="2 3">
    <name type="scientific">Deinococcus aetherius</name>
    <dbReference type="NCBI Taxonomy" id="200252"/>
    <lineage>
        <taxon>Bacteria</taxon>
        <taxon>Thermotogati</taxon>
        <taxon>Deinococcota</taxon>
        <taxon>Deinococci</taxon>
        <taxon>Deinococcales</taxon>
        <taxon>Deinococcaceae</taxon>
        <taxon>Deinococcus</taxon>
    </lineage>
</organism>
<dbReference type="EMBL" id="AP026561">
    <property type="protein sequence ID" value="BDP43470.1"/>
    <property type="molecule type" value="Genomic_DNA"/>
</dbReference>
<accession>A0ABN6RKU4</accession>
<evidence type="ECO:0000256" key="1">
    <source>
        <dbReference type="SAM" id="MobiDB-lite"/>
    </source>
</evidence>
<keyword evidence="2" id="KW-0614">Plasmid</keyword>
<proteinExistence type="predicted"/>
<geneLocation type="plasmid" evidence="2 3">
    <name>pDAETH-1</name>
</geneLocation>
<feature type="region of interest" description="Disordered" evidence="1">
    <location>
        <begin position="129"/>
        <end position="152"/>
    </location>
</feature>
<dbReference type="Proteomes" id="UP001064971">
    <property type="component" value="Plasmid pDAETH-1"/>
</dbReference>
<name>A0ABN6RKU4_9DEIO</name>
<evidence type="ECO:0000313" key="2">
    <source>
        <dbReference type="EMBL" id="BDP43470.1"/>
    </source>
</evidence>
<gene>
    <name evidence="2" type="ORF">DAETH_34390</name>
</gene>